<dbReference type="PROSITE" id="PS50103">
    <property type="entry name" value="ZF_C3H1"/>
    <property type="match status" value="1"/>
</dbReference>
<evidence type="ECO:0000256" key="2">
    <source>
        <dbReference type="ARBA" id="ARBA00022771"/>
    </source>
</evidence>
<evidence type="ECO:0000313" key="8">
    <source>
        <dbReference type="Proteomes" id="UP000504636"/>
    </source>
</evidence>
<evidence type="ECO:0000256" key="5">
    <source>
        <dbReference type="SAM" id="MobiDB-lite"/>
    </source>
</evidence>
<gene>
    <name evidence="7 9" type="ORF">BDZ99DRAFT_463499</name>
</gene>
<feature type="region of interest" description="Disordered" evidence="5">
    <location>
        <begin position="1"/>
        <end position="52"/>
    </location>
</feature>
<evidence type="ECO:0000256" key="4">
    <source>
        <dbReference type="PROSITE-ProRule" id="PRU00723"/>
    </source>
</evidence>
<evidence type="ECO:0000256" key="1">
    <source>
        <dbReference type="ARBA" id="ARBA00022723"/>
    </source>
</evidence>
<dbReference type="GeneID" id="54460989"/>
<reference evidence="9" key="3">
    <citation type="submission" date="2025-04" db="UniProtKB">
        <authorList>
            <consortium name="RefSeq"/>
        </authorList>
    </citation>
    <scope>IDENTIFICATION</scope>
    <source>
        <strain evidence="9">CBS 304.34</strain>
    </source>
</reference>
<feature type="compositionally biased region" description="Basic and acidic residues" evidence="5">
    <location>
        <begin position="38"/>
        <end position="47"/>
    </location>
</feature>
<keyword evidence="8" id="KW-1185">Reference proteome</keyword>
<keyword evidence="1 4" id="KW-0479">Metal-binding</keyword>
<accession>A0A6A6YMG6</accession>
<evidence type="ECO:0000313" key="9">
    <source>
        <dbReference type="RefSeq" id="XP_033576702.1"/>
    </source>
</evidence>
<evidence type="ECO:0000256" key="3">
    <source>
        <dbReference type="ARBA" id="ARBA00022833"/>
    </source>
</evidence>
<organism evidence="7">
    <name type="scientific">Mytilinidion resinicola</name>
    <dbReference type="NCBI Taxonomy" id="574789"/>
    <lineage>
        <taxon>Eukaryota</taxon>
        <taxon>Fungi</taxon>
        <taxon>Dikarya</taxon>
        <taxon>Ascomycota</taxon>
        <taxon>Pezizomycotina</taxon>
        <taxon>Dothideomycetes</taxon>
        <taxon>Pleosporomycetidae</taxon>
        <taxon>Mytilinidiales</taxon>
        <taxon>Mytilinidiaceae</taxon>
        <taxon>Mytilinidion</taxon>
    </lineage>
</organism>
<keyword evidence="3 4" id="KW-0862">Zinc</keyword>
<dbReference type="AlphaFoldDB" id="A0A6A6YMG6"/>
<feature type="zinc finger region" description="C3H1-type" evidence="4">
    <location>
        <begin position="69"/>
        <end position="96"/>
    </location>
</feature>
<protein>
    <recommendedName>
        <fullName evidence="6">C3H1-type domain-containing protein</fullName>
    </recommendedName>
</protein>
<dbReference type="InterPro" id="IPR000571">
    <property type="entry name" value="Znf_CCCH"/>
</dbReference>
<evidence type="ECO:0000259" key="6">
    <source>
        <dbReference type="PROSITE" id="PS50103"/>
    </source>
</evidence>
<name>A0A6A6YMG6_9PEZI</name>
<keyword evidence="2 4" id="KW-0863">Zinc-finger</keyword>
<reference evidence="9" key="2">
    <citation type="submission" date="2020-04" db="EMBL/GenBank/DDBJ databases">
        <authorList>
            <consortium name="NCBI Genome Project"/>
        </authorList>
    </citation>
    <scope>NUCLEOTIDE SEQUENCE</scope>
    <source>
        <strain evidence="9">CBS 304.34</strain>
    </source>
</reference>
<dbReference type="Pfam" id="PF18044">
    <property type="entry name" value="zf-CCCH_4"/>
    <property type="match status" value="1"/>
</dbReference>
<evidence type="ECO:0000313" key="7">
    <source>
        <dbReference type="EMBL" id="KAF2809738.1"/>
    </source>
</evidence>
<dbReference type="InterPro" id="IPR036855">
    <property type="entry name" value="Znf_CCCH_sf"/>
</dbReference>
<proteinExistence type="predicted"/>
<dbReference type="SUPFAM" id="SSF90229">
    <property type="entry name" value="CCCH zinc finger"/>
    <property type="match status" value="1"/>
</dbReference>
<dbReference type="InterPro" id="IPR041367">
    <property type="entry name" value="Znf-CCCH_4"/>
</dbReference>
<dbReference type="Proteomes" id="UP000504636">
    <property type="component" value="Unplaced"/>
</dbReference>
<reference evidence="7 9" key="1">
    <citation type="journal article" date="2020" name="Stud. Mycol.">
        <title>101 Dothideomycetes genomes: a test case for predicting lifestyles and emergence of pathogens.</title>
        <authorList>
            <person name="Haridas S."/>
            <person name="Albert R."/>
            <person name="Binder M."/>
            <person name="Bloem J."/>
            <person name="Labutti K."/>
            <person name="Salamov A."/>
            <person name="Andreopoulos B."/>
            <person name="Baker S."/>
            <person name="Barry K."/>
            <person name="Bills G."/>
            <person name="Bluhm B."/>
            <person name="Cannon C."/>
            <person name="Castanera R."/>
            <person name="Culley D."/>
            <person name="Daum C."/>
            <person name="Ezra D."/>
            <person name="Gonzalez J."/>
            <person name="Henrissat B."/>
            <person name="Kuo A."/>
            <person name="Liang C."/>
            <person name="Lipzen A."/>
            <person name="Lutzoni F."/>
            <person name="Magnuson J."/>
            <person name="Mondo S."/>
            <person name="Nolan M."/>
            <person name="Ohm R."/>
            <person name="Pangilinan J."/>
            <person name="Park H.-J."/>
            <person name="Ramirez L."/>
            <person name="Alfaro M."/>
            <person name="Sun H."/>
            <person name="Tritt A."/>
            <person name="Yoshinaga Y."/>
            <person name="Zwiers L.-H."/>
            <person name="Turgeon B."/>
            <person name="Goodwin S."/>
            <person name="Spatafora J."/>
            <person name="Crous P."/>
            <person name="Grigoriev I."/>
        </authorList>
    </citation>
    <scope>NUCLEOTIDE SEQUENCE</scope>
    <source>
        <strain evidence="7 9">CBS 304.34</strain>
    </source>
</reference>
<dbReference type="GO" id="GO:0008270">
    <property type="term" value="F:zinc ion binding"/>
    <property type="evidence" value="ECO:0007669"/>
    <property type="project" value="UniProtKB-KW"/>
</dbReference>
<feature type="domain" description="C3H1-type" evidence="6">
    <location>
        <begin position="69"/>
        <end position="96"/>
    </location>
</feature>
<sequence length="101" mass="10616">MKEKADVTKGEAGSGKPPKADTDPAAGADTNILTEELEERHTGDGKDSAAGSVRSQAVLGSAARPSVPAKVSPVCPFFQLDICALGDKCEYRHVREEETCN</sequence>
<dbReference type="RefSeq" id="XP_033576702.1">
    <property type="nucleotide sequence ID" value="XM_033720096.1"/>
</dbReference>
<dbReference type="EMBL" id="MU003701">
    <property type="protein sequence ID" value="KAF2809738.1"/>
    <property type="molecule type" value="Genomic_DNA"/>
</dbReference>